<dbReference type="SUPFAM" id="SSF54680">
    <property type="entry name" value="Pyrimidine nucleoside phosphorylase C-terminal domain"/>
    <property type="match status" value="1"/>
</dbReference>
<dbReference type="Pfam" id="PF02885">
    <property type="entry name" value="Glycos_trans_3N"/>
    <property type="match status" value="1"/>
</dbReference>
<dbReference type="PIRSF" id="PIRSF000478">
    <property type="entry name" value="TP_PyNP"/>
    <property type="match status" value="1"/>
</dbReference>
<dbReference type="RefSeq" id="WP_146525514.1">
    <property type="nucleotide sequence ID" value="NZ_SJPV01000002.1"/>
</dbReference>
<keyword evidence="4 8" id="KW-0328">Glycosyltransferase</keyword>
<protein>
    <recommendedName>
        <fullName evidence="3">thymidine phosphorylase</fullName>
        <ecNumber evidence="3">2.4.2.4</ecNumber>
    </recommendedName>
</protein>
<comment type="caution">
    <text evidence="8">The sequence shown here is derived from an EMBL/GenBank/DDBJ whole genome shotgun (WGS) entry which is preliminary data.</text>
</comment>
<dbReference type="SUPFAM" id="SSF47648">
    <property type="entry name" value="Nucleoside phosphorylase/phosphoribosyltransferase N-terminal domain"/>
    <property type="match status" value="1"/>
</dbReference>
<feature type="domain" description="Pyrimidine nucleoside phosphorylase C-terminal" evidence="7">
    <location>
        <begin position="338"/>
        <end position="411"/>
    </location>
</feature>
<dbReference type="GO" id="GO:0009032">
    <property type="term" value="F:thymidine phosphorylase activity"/>
    <property type="evidence" value="ECO:0007669"/>
    <property type="project" value="UniProtKB-EC"/>
</dbReference>
<evidence type="ECO:0000256" key="6">
    <source>
        <dbReference type="ARBA" id="ARBA00048550"/>
    </source>
</evidence>
<keyword evidence="9" id="KW-1185">Reference proteome</keyword>
<dbReference type="OrthoDB" id="9763887at2"/>
<evidence type="ECO:0000256" key="5">
    <source>
        <dbReference type="ARBA" id="ARBA00022679"/>
    </source>
</evidence>
<sequence>MIPASLLAKKREGQVLNEQEIYFLIDGFCSGSVADYQMSALAMAICIQGMDAAETRYLTAAMVESGNRLPRTSDRPRIDKHSTGGLGDKISLVLAPLLATFDVDVPMISGRGLGLTGGTLDKLEAIEGFQTQLSTEQSNKILRRVGAFICGASDEIAPADRRLYAIRDVTGTVESIPLITASILSKKIAARLDALVMDVKVGSAAFMKTASQAKELANTIIQVGCESNMPTTAIVSDMDQPLGEAVGNAIEVNEAVAVLEGKGPSEVRELTIELCANVLIAAQVLPQRDKAIERLNQHLDSGSARERFEQIVRAQGGIDRFPLPLAPHETIEAEANGWVEKIDCEKIGQILVEMGAGRKRADDKIRADVGVRIHARIGDRTERSQPLLSVYAPHATRSDHVEALRQAIHVGPNEIHANPLILERLNTHTGKSI</sequence>
<name>A0A5C6DWL4_9BACT</name>
<dbReference type="Pfam" id="PF07831">
    <property type="entry name" value="PYNP_C"/>
    <property type="match status" value="1"/>
</dbReference>
<evidence type="ECO:0000256" key="2">
    <source>
        <dbReference type="ARBA" id="ARBA00011738"/>
    </source>
</evidence>
<dbReference type="InterPro" id="IPR035902">
    <property type="entry name" value="Nuc_phospho_transferase"/>
</dbReference>
<dbReference type="SUPFAM" id="SSF52418">
    <property type="entry name" value="Nucleoside phosphorylase/phosphoribosyltransferase catalytic domain"/>
    <property type="match status" value="1"/>
</dbReference>
<gene>
    <name evidence="8" type="primary">pdp</name>
    <name evidence="8" type="ORF">Poly41_18470</name>
</gene>
<dbReference type="NCBIfam" id="TIGR02644">
    <property type="entry name" value="Y_phosphoryl"/>
    <property type="match status" value="1"/>
</dbReference>
<dbReference type="PANTHER" id="PTHR10515">
    <property type="entry name" value="THYMIDINE PHOSPHORYLASE"/>
    <property type="match status" value="1"/>
</dbReference>
<dbReference type="Pfam" id="PF00591">
    <property type="entry name" value="Glycos_transf_3"/>
    <property type="match status" value="1"/>
</dbReference>
<reference evidence="8 9" key="1">
    <citation type="submission" date="2019-02" db="EMBL/GenBank/DDBJ databases">
        <title>Deep-cultivation of Planctomycetes and their phenomic and genomic characterization uncovers novel biology.</title>
        <authorList>
            <person name="Wiegand S."/>
            <person name="Jogler M."/>
            <person name="Boedeker C."/>
            <person name="Pinto D."/>
            <person name="Vollmers J."/>
            <person name="Rivas-Marin E."/>
            <person name="Kohn T."/>
            <person name="Peeters S.H."/>
            <person name="Heuer A."/>
            <person name="Rast P."/>
            <person name="Oberbeckmann S."/>
            <person name="Bunk B."/>
            <person name="Jeske O."/>
            <person name="Meyerdierks A."/>
            <person name="Storesund J.E."/>
            <person name="Kallscheuer N."/>
            <person name="Luecker S."/>
            <person name="Lage O.M."/>
            <person name="Pohl T."/>
            <person name="Merkel B.J."/>
            <person name="Hornburger P."/>
            <person name="Mueller R.-W."/>
            <person name="Bruemmer F."/>
            <person name="Labrenz M."/>
            <person name="Spormann A.M."/>
            <person name="Op Den Camp H."/>
            <person name="Overmann J."/>
            <person name="Amann R."/>
            <person name="Jetten M.S.M."/>
            <person name="Mascher T."/>
            <person name="Medema M.H."/>
            <person name="Devos D.P."/>
            <person name="Kaster A.-K."/>
            <person name="Ovreas L."/>
            <person name="Rohde M."/>
            <person name="Galperin M.Y."/>
            <person name="Jogler C."/>
        </authorList>
    </citation>
    <scope>NUCLEOTIDE SEQUENCE [LARGE SCALE GENOMIC DNA]</scope>
    <source>
        <strain evidence="8 9">Poly41</strain>
    </source>
</reference>
<evidence type="ECO:0000313" key="9">
    <source>
        <dbReference type="Proteomes" id="UP000319143"/>
    </source>
</evidence>
<dbReference type="InterPro" id="IPR013102">
    <property type="entry name" value="PYNP_C"/>
</dbReference>
<dbReference type="EC" id="2.4.2.4" evidence="3"/>
<dbReference type="GO" id="GO:0006213">
    <property type="term" value="P:pyrimidine nucleoside metabolic process"/>
    <property type="evidence" value="ECO:0007669"/>
    <property type="project" value="InterPro"/>
</dbReference>
<keyword evidence="5 8" id="KW-0808">Transferase</keyword>
<proteinExistence type="inferred from homology"/>
<dbReference type="PROSITE" id="PS00647">
    <property type="entry name" value="THYMID_PHOSPHORYLASE"/>
    <property type="match status" value="1"/>
</dbReference>
<dbReference type="PANTHER" id="PTHR10515:SF0">
    <property type="entry name" value="THYMIDINE PHOSPHORYLASE"/>
    <property type="match status" value="1"/>
</dbReference>
<dbReference type="Proteomes" id="UP000319143">
    <property type="component" value="Unassembled WGS sequence"/>
</dbReference>
<dbReference type="NCBIfam" id="NF004490">
    <property type="entry name" value="PRK05820.1"/>
    <property type="match status" value="1"/>
</dbReference>
<dbReference type="Gene3D" id="3.90.1170.30">
    <property type="entry name" value="Pyrimidine nucleoside phosphorylase-like, C-terminal domain"/>
    <property type="match status" value="1"/>
</dbReference>
<comment type="catalytic activity">
    <reaction evidence="6">
        <text>thymidine + phosphate = 2-deoxy-alpha-D-ribose 1-phosphate + thymine</text>
        <dbReference type="Rhea" id="RHEA:16037"/>
        <dbReference type="ChEBI" id="CHEBI:17748"/>
        <dbReference type="ChEBI" id="CHEBI:17821"/>
        <dbReference type="ChEBI" id="CHEBI:43474"/>
        <dbReference type="ChEBI" id="CHEBI:57259"/>
        <dbReference type="EC" id="2.4.2.4"/>
    </reaction>
</comment>
<dbReference type="InterPro" id="IPR018090">
    <property type="entry name" value="Pyrmidine_PPas_bac/euk"/>
</dbReference>
<organism evidence="8 9">
    <name type="scientific">Novipirellula artificiosorum</name>
    <dbReference type="NCBI Taxonomy" id="2528016"/>
    <lineage>
        <taxon>Bacteria</taxon>
        <taxon>Pseudomonadati</taxon>
        <taxon>Planctomycetota</taxon>
        <taxon>Planctomycetia</taxon>
        <taxon>Pirellulales</taxon>
        <taxon>Pirellulaceae</taxon>
        <taxon>Novipirellula</taxon>
    </lineage>
</organism>
<dbReference type="InterPro" id="IPR000053">
    <property type="entry name" value="Thymidine/pyrmidine_PPase"/>
</dbReference>
<dbReference type="GO" id="GO:0006206">
    <property type="term" value="P:pyrimidine nucleobase metabolic process"/>
    <property type="evidence" value="ECO:0007669"/>
    <property type="project" value="InterPro"/>
</dbReference>
<dbReference type="GO" id="GO:0004645">
    <property type="term" value="F:1,4-alpha-oligoglucan phosphorylase activity"/>
    <property type="evidence" value="ECO:0007669"/>
    <property type="project" value="InterPro"/>
</dbReference>
<dbReference type="InterPro" id="IPR036320">
    <property type="entry name" value="Glycosyl_Trfase_fam3_N_dom_sf"/>
</dbReference>
<dbReference type="InterPro" id="IPR036566">
    <property type="entry name" value="PYNP-like_C_sf"/>
</dbReference>
<evidence type="ECO:0000256" key="4">
    <source>
        <dbReference type="ARBA" id="ARBA00022676"/>
    </source>
</evidence>
<dbReference type="Gene3D" id="3.40.1030.10">
    <property type="entry name" value="Nucleoside phosphorylase/phosphoribosyltransferase catalytic domain"/>
    <property type="match status" value="1"/>
</dbReference>
<accession>A0A5C6DWL4</accession>
<dbReference type="AlphaFoldDB" id="A0A5C6DWL4"/>
<evidence type="ECO:0000256" key="1">
    <source>
        <dbReference type="ARBA" id="ARBA00006915"/>
    </source>
</evidence>
<dbReference type="InterPro" id="IPR000312">
    <property type="entry name" value="Glycosyl_Trfase_fam3"/>
</dbReference>
<dbReference type="SMART" id="SM00941">
    <property type="entry name" value="PYNP_C"/>
    <property type="match status" value="1"/>
</dbReference>
<dbReference type="InterPro" id="IPR017872">
    <property type="entry name" value="Pyrmidine_PPase_CS"/>
</dbReference>
<dbReference type="GO" id="GO:0005829">
    <property type="term" value="C:cytosol"/>
    <property type="evidence" value="ECO:0007669"/>
    <property type="project" value="TreeGrafter"/>
</dbReference>
<dbReference type="InterPro" id="IPR017459">
    <property type="entry name" value="Glycosyl_Trfase_fam3_N_dom"/>
</dbReference>
<evidence type="ECO:0000256" key="3">
    <source>
        <dbReference type="ARBA" id="ARBA00011892"/>
    </source>
</evidence>
<dbReference type="Gene3D" id="1.20.970.10">
    <property type="entry name" value="Transferase, Pyrimidine Nucleoside Phosphorylase, Chain C"/>
    <property type="match status" value="1"/>
</dbReference>
<comment type="similarity">
    <text evidence="1">Belongs to the thymidine/pyrimidine-nucleoside phosphorylase family.</text>
</comment>
<dbReference type="EMBL" id="SJPV01000002">
    <property type="protein sequence ID" value="TWU41012.1"/>
    <property type="molecule type" value="Genomic_DNA"/>
</dbReference>
<dbReference type="FunFam" id="3.40.1030.10:FF:000003">
    <property type="entry name" value="Pyrimidine-nucleoside phosphorylase"/>
    <property type="match status" value="1"/>
</dbReference>
<comment type="subunit">
    <text evidence="2">Homodimer.</text>
</comment>
<evidence type="ECO:0000313" key="8">
    <source>
        <dbReference type="EMBL" id="TWU41012.1"/>
    </source>
</evidence>
<evidence type="ECO:0000259" key="7">
    <source>
        <dbReference type="SMART" id="SM00941"/>
    </source>
</evidence>